<dbReference type="Proteomes" id="UP000076096">
    <property type="component" value="Chromosome"/>
</dbReference>
<keyword evidence="4" id="KW-1185">Reference proteome</keyword>
<evidence type="ECO:0000313" key="4">
    <source>
        <dbReference type="Proteomes" id="UP000076096"/>
    </source>
</evidence>
<protein>
    <recommendedName>
        <fullName evidence="5">Tat pathway signal sequence domain protein</fullName>
    </recommendedName>
</protein>
<dbReference type="AlphaFoldDB" id="A0A143C5D0"/>
<dbReference type="InterPro" id="IPR006311">
    <property type="entry name" value="TAT_signal"/>
</dbReference>
<evidence type="ECO:0000313" key="3">
    <source>
        <dbReference type="EMBL" id="AMW12628.1"/>
    </source>
</evidence>
<dbReference type="PROSITE" id="PS51318">
    <property type="entry name" value="TAT"/>
    <property type="match status" value="1"/>
</dbReference>
<accession>A0A143C5D0</accession>
<dbReference type="KEGG" id="stsi:A4E84_25985"/>
<feature type="region of interest" description="Disordered" evidence="1">
    <location>
        <begin position="221"/>
        <end position="247"/>
    </location>
</feature>
<name>A0A143C5D0_9ACTN</name>
<dbReference type="EMBL" id="CP015098">
    <property type="protein sequence ID" value="AMW12628.1"/>
    <property type="molecule type" value="Genomic_DNA"/>
</dbReference>
<keyword evidence="2" id="KW-0732">Signal</keyword>
<organism evidence="3 4">
    <name type="scientific">Streptomyces qaidamensis</name>
    <dbReference type="NCBI Taxonomy" id="1783515"/>
    <lineage>
        <taxon>Bacteria</taxon>
        <taxon>Bacillati</taxon>
        <taxon>Actinomycetota</taxon>
        <taxon>Actinomycetes</taxon>
        <taxon>Kitasatosporales</taxon>
        <taxon>Streptomycetaceae</taxon>
        <taxon>Streptomyces</taxon>
        <taxon>Streptomyces aurantiacus group</taxon>
    </lineage>
</organism>
<feature type="signal peptide" evidence="2">
    <location>
        <begin position="1"/>
        <end position="24"/>
    </location>
</feature>
<sequence>MTVNISRRAALRRAAFLAAGTAVAAGTLTSPVHAATTQPEPDKIREAIRKAQERNKRVLSGTPSTNGWEMEKTADDHGHVYTRPVPGTPVDGVQIRMGDVETVLVHVIRRFHYEIGELRRGDVTGWRRPSTVRKGLAESNQASGTAVQIRPGHYPSGTQGGFFPQQTVVVRDILAECDGVVRWGGDDKHPDEALFYLDVEPGDGRLAATAAKIQGWEWVPGKGAGSGADPLQPARKRTAERLARQQS</sequence>
<evidence type="ECO:0000256" key="1">
    <source>
        <dbReference type="SAM" id="MobiDB-lite"/>
    </source>
</evidence>
<gene>
    <name evidence="3" type="ORF">A4E84_25985</name>
</gene>
<reference evidence="4" key="1">
    <citation type="submission" date="2016-04" db="EMBL/GenBank/DDBJ databases">
        <authorList>
            <person name="Zhang B."/>
        </authorList>
    </citation>
    <scope>NUCLEOTIDE SEQUENCE [LARGE SCALE GENOMIC DNA]</scope>
    <source>
        <strain evidence="4">S10</strain>
    </source>
</reference>
<dbReference type="STRING" id="1783515.A4E84_25985"/>
<feature type="compositionally biased region" description="Basic and acidic residues" evidence="1">
    <location>
        <begin position="237"/>
        <end position="247"/>
    </location>
</feature>
<feature type="chain" id="PRO_5039119677" description="Tat pathway signal sequence domain protein" evidence="2">
    <location>
        <begin position="25"/>
        <end position="247"/>
    </location>
</feature>
<evidence type="ECO:0008006" key="5">
    <source>
        <dbReference type="Google" id="ProtNLM"/>
    </source>
</evidence>
<dbReference type="RefSeq" id="WP_062928854.1">
    <property type="nucleotide sequence ID" value="NZ_CP015098.1"/>
</dbReference>
<evidence type="ECO:0000256" key="2">
    <source>
        <dbReference type="SAM" id="SignalP"/>
    </source>
</evidence>
<proteinExistence type="predicted"/>